<evidence type="ECO:0000313" key="1">
    <source>
        <dbReference type="EMBL" id="OJD17678.1"/>
    </source>
</evidence>
<proteinExistence type="predicted"/>
<evidence type="ECO:0000313" key="2">
    <source>
        <dbReference type="Proteomes" id="UP000182235"/>
    </source>
</evidence>
<name>A0A1J9PNF7_9EURO</name>
<gene>
    <name evidence="1" type="ORF">AJ78_02269</name>
</gene>
<keyword evidence="2" id="KW-1185">Reference proteome</keyword>
<accession>A0A1J9PNF7</accession>
<dbReference type="EMBL" id="LGRN01000059">
    <property type="protein sequence ID" value="OJD17678.1"/>
    <property type="molecule type" value="Genomic_DNA"/>
</dbReference>
<dbReference type="OrthoDB" id="4183771at2759"/>
<dbReference type="AlphaFoldDB" id="A0A1J9PNF7"/>
<organism evidence="1 2">
    <name type="scientific">Emergomyces pasteurianus Ep9510</name>
    <dbReference type="NCBI Taxonomy" id="1447872"/>
    <lineage>
        <taxon>Eukaryota</taxon>
        <taxon>Fungi</taxon>
        <taxon>Dikarya</taxon>
        <taxon>Ascomycota</taxon>
        <taxon>Pezizomycotina</taxon>
        <taxon>Eurotiomycetes</taxon>
        <taxon>Eurotiomycetidae</taxon>
        <taxon>Onygenales</taxon>
        <taxon>Ajellomycetaceae</taxon>
        <taxon>Emergomyces</taxon>
    </lineage>
</organism>
<comment type="caution">
    <text evidence="1">The sequence shown here is derived from an EMBL/GenBank/DDBJ whole genome shotgun (WGS) entry which is preliminary data.</text>
</comment>
<dbReference type="VEuPathDB" id="FungiDB:AJ78_02269"/>
<sequence>MDPIRAQRFVQPLRFEIKLLAKTHYIHTSPKVALKPISQSLGYLTVSEDGRAGLNLTVHCNWIMLDKAVEKRSSSRADPAVIRPASTHTVNGFVIVPLVIANALTDGTSRECGRVKHGNEPVYSVYCCVEKRGREIYPNEQDKRTLEYLQLEEPPMTLCLRDSTLESGDVNGNIIATAAVWLTPTKFYGDHQSLTDMLVHMSREHNIEIVAANCQWLVL</sequence>
<dbReference type="Proteomes" id="UP000182235">
    <property type="component" value="Unassembled WGS sequence"/>
</dbReference>
<protein>
    <submittedName>
        <fullName evidence="1">Uncharacterized protein</fullName>
    </submittedName>
</protein>
<reference evidence="1 2" key="1">
    <citation type="submission" date="2015-07" db="EMBL/GenBank/DDBJ databases">
        <title>Emmonsia species relationships and genome sequence.</title>
        <authorList>
            <consortium name="The Broad Institute Genomics Platform"/>
            <person name="Cuomo C.A."/>
            <person name="Munoz J.F."/>
            <person name="Imamovic A."/>
            <person name="Priest M.E."/>
            <person name="Young S."/>
            <person name="Clay O.K."/>
            <person name="McEwen J.G."/>
        </authorList>
    </citation>
    <scope>NUCLEOTIDE SEQUENCE [LARGE SCALE GENOMIC DNA]</scope>
    <source>
        <strain evidence="1 2">UAMH 9510</strain>
    </source>
</reference>